<protein>
    <recommendedName>
        <fullName evidence="10">Cytochrome P450</fullName>
    </recommendedName>
</protein>
<dbReference type="InterPro" id="IPR050121">
    <property type="entry name" value="Cytochrome_P450_monoxygenase"/>
</dbReference>
<dbReference type="SUPFAM" id="SSF48264">
    <property type="entry name" value="Cytochrome P450"/>
    <property type="match status" value="1"/>
</dbReference>
<dbReference type="InterPro" id="IPR001128">
    <property type="entry name" value="Cyt_P450"/>
</dbReference>
<dbReference type="Pfam" id="PF00067">
    <property type="entry name" value="p450"/>
    <property type="match status" value="1"/>
</dbReference>
<comment type="similarity">
    <text evidence="2">Belongs to the cytochrome P450 family.</text>
</comment>
<gene>
    <name evidence="8" type="ORF">E0Z10_g624</name>
</gene>
<keyword evidence="9" id="KW-1185">Reference proteome</keyword>
<evidence type="ECO:0000256" key="1">
    <source>
        <dbReference type="ARBA" id="ARBA00001971"/>
    </source>
</evidence>
<keyword evidence="3 7" id="KW-0349">Heme</keyword>
<dbReference type="PANTHER" id="PTHR24305:SF226">
    <property type="entry name" value="CYTOCHROME P450 MONOOXYGENASE"/>
    <property type="match status" value="1"/>
</dbReference>
<keyword evidence="6" id="KW-0560">Oxidoreductase</keyword>
<comment type="cofactor">
    <cofactor evidence="1 7">
        <name>heme</name>
        <dbReference type="ChEBI" id="CHEBI:30413"/>
    </cofactor>
</comment>
<keyword evidence="5 7" id="KW-0408">Iron</keyword>
<evidence type="ECO:0000256" key="6">
    <source>
        <dbReference type="ARBA" id="ARBA00023033"/>
    </source>
</evidence>
<dbReference type="EMBL" id="SKBN01000006">
    <property type="protein sequence ID" value="TGJ88074.1"/>
    <property type="molecule type" value="Genomic_DNA"/>
</dbReference>
<evidence type="ECO:0000256" key="7">
    <source>
        <dbReference type="PIRSR" id="PIRSR602403-1"/>
    </source>
</evidence>
<evidence type="ECO:0000313" key="8">
    <source>
        <dbReference type="EMBL" id="TGJ88074.1"/>
    </source>
</evidence>
<dbReference type="PANTHER" id="PTHR24305">
    <property type="entry name" value="CYTOCHROME P450"/>
    <property type="match status" value="1"/>
</dbReference>
<dbReference type="AlphaFoldDB" id="A0A4Z0YVF4"/>
<evidence type="ECO:0000256" key="3">
    <source>
        <dbReference type="ARBA" id="ARBA00022617"/>
    </source>
</evidence>
<organism evidence="8 9">
    <name type="scientific">Xylaria hypoxylon</name>
    <dbReference type="NCBI Taxonomy" id="37992"/>
    <lineage>
        <taxon>Eukaryota</taxon>
        <taxon>Fungi</taxon>
        <taxon>Dikarya</taxon>
        <taxon>Ascomycota</taxon>
        <taxon>Pezizomycotina</taxon>
        <taxon>Sordariomycetes</taxon>
        <taxon>Xylariomycetidae</taxon>
        <taxon>Xylariales</taxon>
        <taxon>Xylariaceae</taxon>
        <taxon>Xylaria</taxon>
    </lineage>
</organism>
<dbReference type="Gene3D" id="1.10.630.10">
    <property type="entry name" value="Cytochrome P450"/>
    <property type="match status" value="1"/>
</dbReference>
<dbReference type="STRING" id="37992.A0A4Z0YVF4"/>
<evidence type="ECO:0008006" key="10">
    <source>
        <dbReference type="Google" id="ProtNLM"/>
    </source>
</evidence>
<proteinExistence type="inferred from homology"/>
<evidence type="ECO:0000256" key="4">
    <source>
        <dbReference type="ARBA" id="ARBA00022723"/>
    </source>
</evidence>
<dbReference type="InterPro" id="IPR036396">
    <property type="entry name" value="Cyt_P450_sf"/>
</dbReference>
<sequence length="385" mass="43431">MSMFEPTMLEHINTFLQLILKSTHTSEPFDMSSHCQNLGFDIIGSLAVGQRLNLQLDDTNRILLRLLIVAKYRVNMIMHLPPLRVFNPVLKMIPSRQARDFTRILANIFTARTAQSVDSQRDLYSFLQKPASEGIFENIWSEIVFFITAGGTPPATTVCALFFYLSRNPECYKLLTDEIRLAFSSADEITSGSQLSSCKYLRACINESLRINPPSLATLWREQLEGTGEFITIDGHVVPRGTQVGVNIYALHHNAEYFPEPFSFKPERWLALEQAGDSESSNLSKMHNAFVPFIVGPRSCVGKTMVYQEVSLIIAKTLWYFDFERCPGALGKVGEGDAGNQNGRNRVGEFQLFDVFNSHHQGPILVFTTRGDFHADLEPHTQSVR</sequence>
<keyword evidence="4 7" id="KW-0479">Metal-binding</keyword>
<evidence type="ECO:0000313" key="9">
    <source>
        <dbReference type="Proteomes" id="UP000297716"/>
    </source>
</evidence>
<feature type="binding site" description="axial binding residue" evidence="7">
    <location>
        <position position="300"/>
    </location>
    <ligand>
        <name>heme</name>
        <dbReference type="ChEBI" id="CHEBI:30413"/>
    </ligand>
    <ligandPart>
        <name>Fe</name>
        <dbReference type="ChEBI" id="CHEBI:18248"/>
    </ligandPart>
</feature>
<dbReference type="Proteomes" id="UP000297716">
    <property type="component" value="Unassembled WGS sequence"/>
</dbReference>
<evidence type="ECO:0000256" key="5">
    <source>
        <dbReference type="ARBA" id="ARBA00023004"/>
    </source>
</evidence>
<evidence type="ECO:0000256" key="2">
    <source>
        <dbReference type="ARBA" id="ARBA00010617"/>
    </source>
</evidence>
<dbReference type="GO" id="GO:0004497">
    <property type="term" value="F:monooxygenase activity"/>
    <property type="evidence" value="ECO:0007669"/>
    <property type="project" value="UniProtKB-KW"/>
</dbReference>
<comment type="caution">
    <text evidence="8">The sequence shown here is derived from an EMBL/GenBank/DDBJ whole genome shotgun (WGS) entry which is preliminary data.</text>
</comment>
<reference evidence="8 9" key="1">
    <citation type="submission" date="2019-03" db="EMBL/GenBank/DDBJ databases">
        <title>Draft genome sequence of Xylaria hypoxylon DSM 108379, a ubiquitous saprotrophic-parasitic fungi on hardwood.</title>
        <authorList>
            <person name="Buettner E."/>
            <person name="Leonhardt S."/>
            <person name="Gebauer A.M."/>
            <person name="Liers C."/>
            <person name="Hofrichter M."/>
            <person name="Kellner H."/>
        </authorList>
    </citation>
    <scope>NUCLEOTIDE SEQUENCE [LARGE SCALE GENOMIC DNA]</scope>
    <source>
        <strain evidence="8 9">DSM 108379</strain>
    </source>
</reference>
<keyword evidence="6" id="KW-0503">Monooxygenase</keyword>
<dbReference type="PRINTS" id="PR00385">
    <property type="entry name" value="P450"/>
</dbReference>
<dbReference type="GO" id="GO:0005506">
    <property type="term" value="F:iron ion binding"/>
    <property type="evidence" value="ECO:0007669"/>
    <property type="project" value="InterPro"/>
</dbReference>
<accession>A0A4Z0YVF4</accession>
<dbReference type="OrthoDB" id="1470350at2759"/>
<dbReference type="InterPro" id="IPR002403">
    <property type="entry name" value="Cyt_P450_E_grp-IV"/>
</dbReference>
<dbReference type="GO" id="GO:0020037">
    <property type="term" value="F:heme binding"/>
    <property type="evidence" value="ECO:0007669"/>
    <property type="project" value="InterPro"/>
</dbReference>
<dbReference type="GO" id="GO:0016705">
    <property type="term" value="F:oxidoreductase activity, acting on paired donors, with incorporation or reduction of molecular oxygen"/>
    <property type="evidence" value="ECO:0007669"/>
    <property type="project" value="InterPro"/>
</dbReference>
<name>A0A4Z0YVF4_9PEZI</name>
<dbReference type="PRINTS" id="PR00465">
    <property type="entry name" value="EP450IV"/>
</dbReference>